<dbReference type="GO" id="GO:0016757">
    <property type="term" value="F:glycosyltransferase activity"/>
    <property type="evidence" value="ECO:0007669"/>
    <property type="project" value="UniProtKB-KW"/>
</dbReference>
<organism evidence="11 12">
    <name type="scientific">Cocleimonas flava</name>
    <dbReference type="NCBI Taxonomy" id="634765"/>
    <lineage>
        <taxon>Bacteria</taxon>
        <taxon>Pseudomonadati</taxon>
        <taxon>Pseudomonadota</taxon>
        <taxon>Gammaproteobacteria</taxon>
        <taxon>Thiotrichales</taxon>
        <taxon>Thiotrichaceae</taxon>
        <taxon>Cocleimonas</taxon>
    </lineage>
</organism>
<accession>A0A4R1EYG6</accession>
<reference evidence="11 12" key="1">
    <citation type="submission" date="2019-03" db="EMBL/GenBank/DDBJ databases">
        <title>Genomic Encyclopedia of Type Strains, Phase IV (KMG-IV): sequencing the most valuable type-strain genomes for metagenomic binning, comparative biology and taxonomic classification.</title>
        <authorList>
            <person name="Goeker M."/>
        </authorList>
    </citation>
    <scope>NUCLEOTIDE SEQUENCE [LARGE SCALE GENOMIC DNA]</scope>
    <source>
        <strain evidence="11 12">DSM 24830</strain>
    </source>
</reference>
<dbReference type="GO" id="GO:0018104">
    <property type="term" value="P:peptidoglycan-protein cross-linking"/>
    <property type="evidence" value="ECO:0007669"/>
    <property type="project" value="TreeGrafter"/>
</dbReference>
<comment type="similarity">
    <text evidence="2">Belongs to the YkuD family.</text>
</comment>
<evidence type="ECO:0000256" key="5">
    <source>
        <dbReference type="ARBA" id="ARBA00022801"/>
    </source>
</evidence>
<gene>
    <name evidence="11" type="ORF">EV695_3078</name>
</gene>
<dbReference type="UniPathway" id="UPA00219"/>
<dbReference type="InterPro" id="IPR050979">
    <property type="entry name" value="LD-transpeptidase"/>
</dbReference>
<keyword evidence="8 9" id="KW-0961">Cell wall biogenesis/degradation</keyword>
<dbReference type="PROSITE" id="PS52029">
    <property type="entry name" value="LD_TPASE"/>
    <property type="match status" value="1"/>
</dbReference>
<dbReference type="GO" id="GO:0071555">
    <property type="term" value="P:cell wall organization"/>
    <property type="evidence" value="ECO:0007669"/>
    <property type="project" value="UniProtKB-UniRule"/>
</dbReference>
<evidence type="ECO:0000313" key="11">
    <source>
        <dbReference type="EMBL" id="TCJ85112.1"/>
    </source>
</evidence>
<keyword evidence="4" id="KW-0808">Transferase</keyword>
<keyword evidence="3" id="KW-0328">Glycosyltransferase</keyword>
<dbReference type="InterPro" id="IPR038063">
    <property type="entry name" value="Transpep_catalytic_dom"/>
</dbReference>
<dbReference type="GO" id="GO:0008360">
    <property type="term" value="P:regulation of cell shape"/>
    <property type="evidence" value="ECO:0007669"/>
    <property type="project" value="UniProtKB-UniRule"/>
</dbReference>
<dbReference type="OrthoDB" id="9787225at2"/>
<evidence type="ECO:0000256" key="1">
    <source>
        <dbReference type="ARBA" id="ARBA00004752"/>
    </source>
</evidence>
<comment type="caution">
    <text evidence="11">The sequence shown here is derived from an EMBL/GenBank/DDBJ whole genome shotgun (WGS) entry which is preliminary data.</text>
</comment>
<evidence type="ECO:0000256" key="6">
    <source>
        <dbReference type="ARBA" id="ARBA00022960"/>
    </source>
</evidence>
<evidence type="ECO:0000256" key="7">
    <source>
        <dbReference type="ARBA" id="ARBA00022984"/>
    </source>
</evidence>
<dbReference type="RefSeq" id="WP_131906822.1">
    <property type="nucleotide sequence ID" value="NZ_BAAAFU010000001.1"/>
</dbReference>
<keyword evidence="6 9" id="KW-0133">Cell shape</keyword>
<proteinExistence type="inferred from homology"/>
<dbReference type="EMBL" id="SMFQ01000004">
    <property type="protein sequence ID" value="TCJ85112.1"/>
    <property type="molecule type" value="Genomic_DNA"/>
</dbReference>
<evidence type="ECO:0000259" key="10">
    <source>
        <dbReference type="PROSITE" id="PS52029"/>
    </source>
</evidence>
<evidence type="ECO:0000256" key="8">
    <source>
        <dbReference type="ARBA" id="ARBA00023316"/>
    </source>
</evidence>
<keyword evidence="5" id="KW-0378">Hydrolase</keyword>
<comment type="pathway">
    <text evidence="1 9">Cell wall biogenesis; peptidoglycan biosynthesis.</text>
</comment>
<sequence length="187" mass="20420">MSAVKPDSLALLPMLDELKQRFPDSPHDLLIVVSATRQQLILIKNHKVISSYSISTAEAGLGNLSGSFKTPLGVHKIDEKIGEGAELGTIFKARKNTQKIVKILKKPDEKSDGDYITSRILRLSGMEQGVNAGGNVDSHDRYIYIHGTDEEGRLGTPASHGCVRMGNQEIIDLFDQVEVGTLVNIVE</sequence>
<evidence type="ECO:0000256" key="4">
    <source>
        <dbReference type="ARBA" id="ARBA00022679"/>
    </source>
</evidence>
<evidence type="ECO:0000256" key="2">
    <source>
        <dbReference type="ARBA" id="ARBA00005992"/>
    </source>
</evidence>
<feature type="domain" description="L,D-TPase catalytic" evidence="10">
    <location>
        <begin position="29"/>
        <end position="186"/>
    </location>
</feature>
<protein>
    <submittedName>
        <fullName evidence="11">L,D-transpeptidase-like protein</fullName>
    </submittedName>
</protein>
<evidence type="ECO:0000256" key="3">
    <source>
        <dbReference type="ARBA" id="ARBA00022676"/>
    </source>
</evidence>
<dbReference type="PANTHER" id="PTHR30582:SF24">
    <property type="entry name" value="L,D-TRANSPEPTIDASE ERFK_SRFK-RELATED"/>
    <property type="match status" value="1"/>
</dbReference>
<dbReference type="PANTHER" id="PTHR30582">
    <property type="entry name" value="L,D-TRANSPEPTIDASE"/>
    <property type="match status" value="1"/>
</dbReference>
<dbReference type="AlphaFoldDB" id="A0A4R1EYG6"/>
<evidence type="ECO:0000256" key="9">
    <source>
        <dbReference type="PROSITE-ProRule" id="PRU01373"/>
    </source>
</evidence>
<name>A0A4R1EYG6_9GAMM</name>
<dbReference type="CDD" id="cd16913">
    <property type="entry name" value="YkuD_like"/>
    <property type="match status" value="1"/>
</dbReference>
<dbReference type="Pfam" id="PF03734">
    <property type="entry name" value="YkuD"/>
    <property type="match status" value="1"/>
</dbReference>
<dbReference type="Proteomes" id="UP000294887">
    <property type="component" value="Unassembled WGS sequence"/>
</dbReference>
<evidence type="ECO:0000313" key="12">
    <source>
        <dbReference type="Proteomes" id="UP000294887"/>
    </source>
</evidence>
<dbReference type="SUPFAM" id="SSF141523">
    <property type="entry name" value="L,D-transpeptidase catalytic domain-like"/>
    <property type="match status" value="1"/>
</dbReference>
<dbReference type="InterPro" id="IPR005490">
    <property type="entry name" value="LD_TPept_cat_dom"/>
</dbReference>
<keyword evidence="12" id="KW-1185">Reference proteome</keyword>
<dbReference type="Gene3D" id="2.40.440.10">
    <property type="entry name" value="L,D-transpeptidase catalytic domain-like"/>
    <property type="match status" value="1"/>
</dbReference>
<dbReference type="GO" id="GO:0005576">
    <property type="term" value="C:extracellular region"/>
    <property type="evidence" value="ECO:0007669"/>
    <property type="project" value="TreeGrafter"/>
</dbReference>
<dbReference type="GO" id="GO:0071972">
    <property type="term" value="F:peptidoglycan L,D-transpeptidase activity"/>
    <property type="evidence" value="ECO:0007669"/>
    <property type="project" value="TreeGrafter"/>
</dbReference>
<keyword evidence="7 9" id="KW-0573">Peptidoglycan synthesis</keyword>
<feature type="active site" description="Nucleophile" evidence="9">
    <location>
        <position position="162"/>
    </location>
</feature>
<feature type="active site" description="Proton donor/acceptor" evidence="9">
    <location>
        <position position="146"/>
    </location>
</feature>